<dbReference type="Proteomes" id="UP000799324">
    <property type="component" value="Unassembled WGS sequence"/>
</dbReference>
<reference evidence="1" key="1">
    <citation type="journal article" date="2020" name="Stud. Mycol.">
        <title>101 Dothideomycetes genomes: a test case for predicting lifestyles and emergence of pathogens.</title>
        <authorList>
            <person name="Haridas S."/>
            <person name="Albert R."/>
            <person name="Binder M."/>
            <person name="Bloem J."/>
            <person name="Labutti K."/>
            <person name="Salamov A."/>
            <person name="Andreopoulos B."/>
            <person name="Baker S."/>
            <person name="Barry K."/>
            <person name="Bills G."/>
            <person name="Bluhm B."/>
            <person name="Cannon C."/>
            <person name="Castanera R."/>
            <person name="Culley D."/>
            <person name="Daum C."/>
            <person name="Ezra D."/>
            <person name="Gonzalez J."/>
            <person name="Henrissat B."/>
            <person name="Kuo A."/>
            <person name="Liang C."/>
            <person name="Lipzen A."/>
            <person name="Lutzoni F."/>
            <person name="Magnuson J."/>
            <person name="Mondo S."/>
            <person name="Nolan M."/>
            <person name="Ohm R."/>
            <person name="Pangilinan J."/>
            <person name="Park H.-J."/>
            <person name="Ramirez L."/>
            <person name="Alfaro M."/>
            <person name="Sun H."/>
            <person name="Tritt A."/>
            <person name="Yoshinaga Y."/>
            <person name="Zwiers L.-H."/>
            <person name="Turgeon B."/>
            <person name="Goodwin S."/>
            <person name="Spatafora J."/>
            <person name="Crous P."/>
            <person name="Grigoriev I."/>
        </authorList>
    </citation>
    <scope>NUCLEOTIDE SEQUENCE</scope>
    <source>
        <strain evidence="1">CBS 122681</strain>
    </source>
</reference>
<sequence length="85" mass="9180">MELLPLHAGDHGGHVPKAYLEHDVNRLVPQGRQDLHPILHAQHAAVIILLLRCTLQAMAYRSLVSCSFRPPSPWSIASLDGGGAG</sequence>
<accession>A0A6A6TJW1</accession>
<gene>
    <name evidence="1" type="ORF">K491DRAFT_204278</name>
</gene>
<evidence type="ECO:0000313" key="1">
    <source>
        <dbReference type="EMBL" id="KAF2659253.1"/>
    </source>
</evidence>
<evidence type="ECO:0000313" key="2">
    <source>
        <dbReference type="Proteomes" id="UP000799324"/>
    </source>
</evidence>
<protein>
    <submittedName>
        <fullName evidence="1">Uncharacterized protein</fullName>
    </submittedName>
</protein>
<dbReference type="AlphaFoldDB" id="A0A6A6TJW1"/>
<dbReference type="EMBL" id="MU004308">
    <property type="protein sequence ID" value="KAF2659253.1"/>
    <property type="molecule type" value="Genomic_DNA"/>
</dbReference>
<organism evidence="1 2">
    <name type="scientific">Lophiostoma macrostomum CBS 122681</name>
    <dbReference type="NCBI Taxonomy" id="1314788"/>
    <lineage>
        <taxon>Eukaryota</taxon>
        <taxon>Fungi</taxon>
        <taxon>Dikarya</taxon>
        <taxon>Ascomycota</taxon>
        <taxon>Pezizomycotina</taxon>
        <taxon>Dothideomycetes</taxon>
        <taxon>Pleosporomycetidae</taxon>
        <taxon>Pleosporales</taxon>
        <taxon>Lophiostomataceae</taxon>
        <taxon>Lophiostoma</taxon>
    </lineage>
</organism>
<name>A0A6A6TJW1_9PLEO</name>
<keyword evidence="2" id="KW-1185">Reference proteome</keyword>
<proteinExistence type="predicted"/>